<comment type="caution">
    <text evidence="2">The sequence shown here is derived from an EMBL/GenBank/DDBJ whole genome shotgun (WGS) entry which is preliminary data.</text>
</comment>
<sequence length="100" mass="11360">MLVEPETILGRRPGRKKNLRGIDVLIQWKGLPPLETTWEPLELISQKFPSFHLEDKVNLAGRGNDRAPILLTYRKRTKSGDICKGEEGISSERKDHVGPM</sequence>
<dbReference type="SUPFAM" id="SSF54160">
    <property type="entry name" value="Chromo domain-like"/>
    <property type="match status" value="1"/>
</dbReference>
<dbReference type="EMBL" id="JBFOLK010000014">
    <property type="protein sequence ID" value="KAL2461520.1"/>
    <property type="molecule type" value="Genomic_DNA"/>
</dbReference>
<accession>A0ABD1PCA5</accession>
<dbReference type="Pfam" id="PF00385">
    <property type="entry name" value="Chromo"/>
    <property type="match status" value="1"/>
</dbReference>
<proteinExistence type="predicted"/>
<dbReference type="InterPro" id="IPR016197">
    <property type="entry name" value="Chromo-like_dom_sf"/>
</dbReference>
<dbReference type="InterPro" id="IPR000953">
    <property type="entry name" value="Chromo/chromo_shadow_dom"/>
</dbReference>
<dbReference type="PROSITE" id="PS50013">
    <property type="entry name" value="CHROMO_2"/>
    <property type="match status" value="1"/>
</dbReference>
<reference evidence="3" key="1">
    <citation type="submission" date="2024-07" db="EMBL/GenBank/DDBJ databases">
        <title>Two chromosome-level genome assemblies of Korean endemic species Abeliophyllum distichum and Forsythia ovata (Oleaceae).</title>
        <authorList>
            <person name="Jang H."/>
        </authorList>
    </citation>
    <scope>NUCLEOTIDE SEQUENCE [LARGE SCALE GENOMIC DNA]</scope>
</reference>
<organism evidence="2 3">
    <name type="scientific">Abeliophyllum distichum</name>
    <dbReference type="NCBI Taxonomy" id="126358"/>
    <lineage>
        <taxon>Eukaryota</taxon>
        <taxon>Viridiplantae</taxon>
        <taxon>Streptophyta</taxon>
        <taxon>Embryophyta</taxon>
        <taxon>Tracheophyta</taxon>
        <taxon>Spermatophyta</taxon>
        <taxon>Magnoliopsida</taxon>
        <taxon>eudicotyledons</taxon>
        <taxon>Gunneridae</taxon>
        <taxon>Pentapetalae</taxon>
        <taxon>asterids</taxon>
        <taxon>lamiids</taxon>
        <taxon>Lamiales</taxon>
        <taxon>Oleaceae</taxon>
        <taxon>Forsythieae</taxon>
        <taxon>Abeliophyllum</taxon>
    </lineage>
</organism>
<feature type="domain" description="Chromo" evidence="1">
    <location>
        <begin position="3"/>
        <end position="44"/>
    </location>
</feature>
<dbReference type="Gene3D" id="2.40.50.40">
    <property type="match status" value="1"/>
</dbReference>
<dbReference type="InterPro" id="IPR023780">
    <property type="entry name" value="Chromo_domain"/>
</dbReference>
<evidence type="ECO:0000313" key="2">
    <source>
        <dbReference type="EMBL" id="KAL2461520.1"/>
    </source>
</evidence>
<keyword evidence="3" id="KW-1185">Reference proteome</keyword>
<dbReference type="AlphaFoldDB" id="A0ABD1PCA5"/>
<name>A0ABD1PCA5_9LAMI</name>
<dbReference type="Proteomes" id="UP001604336">
    <property type="component" value="Unassembled WGS sequence"/>
</dbReference>
<protein>
    <submittedName>
        <fullName evidence="2">Ribonuclease H-like domain containing protein</fullName>
    </submittedName>
</protein>
<evidence type="ECO:0000313" key="3">
    <source>
        <dbReference type="Proteomes" id="UP001604336"/>
    </source>
</evidence>
<evidence type="ECO:0000259" key="1">
    <source>
        <dbReference type="PROSITE" id="PS50013"/>
    </source>
</evidence>
<gene>
    <name evidence="2" type="ORF">Adt_44940</name>
</gene>